<dbReference type="Proteomes" id="UP001139648">
    <property type="component" value="Unassembled WGS sequence"/>
</dbReference>
<comment type="caution">
    <text evidence="3">The sequence shown here is derived from an EMBL/GenBank/DDBJ whole genome shotgun (WGS) entry which is preliminary data.</text>
</comment>
<evidence type="ECO:0000313" key="3">
    <source>
        <dbReference type="EMBL" id="MCP2360076.1"/>
    </source>
</evidence>
<dbReference type="Gene3D" id="3.40.250.10">
    <property type="entry name" value="Rhodanese-like domain"/>
    <property type="match status" value="1"/>
</dbReference>
<dbReference type="InterPro" id="IPR001763">
    <property type="entry name" value="Rhodanese-like_dom"/>
</dbReference>
<sequence>MPAESPIASTTTGAPSARAPEVDRLLARARAGLRRLPPAEAWAAVGRGAKIVDTRPEHQRRAAGEIPGAVVVERNHLEWRLDPTCESRIPEAASRHVQWIVICAEGYSSSLAAAALRELGLHDATDVVGGFGAWVEAGLPTVRPARPTAPRGPGEGAVPAG</sequence>
<reference evidence="3" key="1">
    <citation type="submission" date="2022-06" db="EMBL/GenBank/DDBJ databases">
        <title>Sequencing the genomes of 1000 actinobacteria strains.</title>
        <authorList>
            <person name="Klenk H.-P."/>
        </authorList>
    </citation>
    <scope>NUCLEOTIDE SEQUENCE</scope>
    <source>
        <strain evidence="3">DSM 46694</strain>
    </source>
</reference>
<name>A0A9X2GQY3_9ACTN</name>
<dbReference type="PROSITE" id="PS50206">
    <property type="entry name" value="RHODANESE_3"/>
    <property type="match status" value="1"/>
</dbReference>
<evidence type="ECO:0000259" key="2">
    <source>
        <dbReference type="PROSITE" id="PS50206"/>
    </source>
</evidence>
<proteinExistence type="predicted"/>
<feature type="region of interest" description="Disordered" evidence="1">
    <location>
        <begin position="142"/>
        <end position="161"/>
    </location>
</feature>
<dbReference type="SUPFAM" id="SSF52821">
    <property type="entry name" value="Rhodanese/Cell cycle control phosphatase"/>
    <property type="match status" value="1"/>
</dbReference>
<dbReference type="InterPro" id="IPR036873">
    <property type="entry name" value="Rhodanese-like_dom_sf"/>
</dbReference>
<evidence type="ECO:0000313" key="4">
    <source>
        <dbReference type="Proteomes" id="UP001139648"/>
    </source>
</evidence>
<feature type="compositionally biased region" description="Low complexity" evidence="1">
    <location>
        <begin position="142"/>
        <end position="152"/>
    </location>
</feature>
<organism evidence="3 4">
    <name type="scientific">Nonomuraea thailandensis</name>
    <dbReference type="NCBI Taxonomy" id="1188745"/>
    <lineage>
        <taxon>Bacteria</taxon>
        <taxon>Bacillati</taxon>
        <taxon>Actinomycetota</taxon>
        <taxon>Actinomycetes</taxon>
        <taxon>Streptosporangiales</taxon>
        <taxon>Streptosporangiaceae</taxon>
        <taxon>Nonomuraea</taxon>
    </lineage>
</organism>
<feature type="domain" description="Rhodanese" evidence="2">
    <location>
        <begin position="45"/>
        <end position="143"/>
    </location>
</feature>
<dbReference type="AlphaFoldDB" id="A0A9X2GQY3"/>
<dbReference type="SMART" id="SM00450">
    <property type="entry name" value="RHOD"/>
    <property type="match status" value="1"/>
</dbReference>
<accession>A0A9X2GQY3</accession>
<dbReference type="EMBL" id="JAMZEB010000002">
    <property type="protein sequence ID" value="MCP2360076.1"/>
    <property type="molecule type" value="Genomic_DNA"/>
</dbReference>
<evidence type="ECO:0000256" key="1">
    <source>
        <dbReference type="SAM" id="MobiDB-lite"/>
    </source>
</evidence>
<dbReference type="RefSeq" id="WP_253747663.1">
    <property type="nucleotide sequence ID" value="NZ_BAABKA010000066.1"/>
</dbReference>
<dbReference type="Pfam" id="PF00581">
    <property type="entry name" value="Rhodanese"/>
    <property type="match status" value="1"/>
</dbReference>
<gene>
    <name evidence="3" type="ORF">HD597_007096</name>
</gene>
<protein>
    <submittedName>
        <fullName evidence="3">Rhodanese-related sulfurtransferase</fullName>
    </submittedName>
</protein>
<keyword evidence="4" id="KW-1185">Reference proteome</keyword>